<evidence type="ECO:0000313" key="10">
    <source>
        <dbReference type="EMBL" id="URE18330.1"/>
    </source>
</evidence>
<evidence type="ECO:0000256" key="1">
    <source>
        <dbReference type="ARBA" id="ARBA00022679"/>
    </source>
</evidence>
<dbReference type="Pfam" id="PF00069">
    <property type="entry name" value="Pkinase"/>
    <property type="match status" value="1"/>
</dbReference>
<dbReference type="Gene3D" id="3.30.200.20">
    <property type="entry name" value="Phosphorylase Kinase, domain 1"/>
    <property type="match status" value="1"/>
</dbReference>
<dbReference type="PROSITE" id="PS00108">
    <property type="entry name" value="PROTEIN_KINASE_ST"/>
    <property type="match status" value="1"/>
</dbReference>
<feature type="domain" description="Protein kinase" evidence="9">
    <location>
        <begin position="438"/>
        <end position="743"/>
    </location>
</feature>
<dbReference type="Gene3D" id="1.10.510.10">
    <property type="entry name" value="Transferase(Phosphotransferase) domain 1"/>
    <property type="match status" value="1"/>
</dbReference>
<dbReference type="AlphaFoldDB" id="A0A9E7GP57"/>
<evidence type="ECO:0000259" key="9">
    <source>
        <dbReference type="PROSITE" id="PS50011"/>
    </source>
</evidence>
<proteinExistence type="predicted"/>
<dbReference type="Proteomes" id="UP001055439">
    <property type="component" value="Chromosome 7"/>
</dbReference>
<dbReference type="PANTHER" id="PTHR46146:SF4">
    <property type="entry name" value="SERINE_THREONINE-PROTEIN KINASE-LIKE PROTEIN CCR4"/>
    <property type="match status" value="1"/>
</dbReference>
<sequence>MSPWLLPIFLHILCLSTTPSVLSSAFSTVAIAHFSDVTLVCALVPSLIADRRHELNCTSASNRRQRTYPTRRMAYSAVAAGDGFLCGLTVPPDGSYATMRWWEFPGHGSERYGKRVYRGPALTALASGDAHVCGLIGGAHRPQCWRWTELAIPAGMKFSEIAVGRDFVCGLLGCGAIRCFGTDAAVVGKEPTGNFSMVAAGTWHVCGVSDSGKLSCWGAGAPEWDPTPLDIASMALGENKTCVLRSNGTVLCWGKGSQPPDHLAREQFIVIQAKGDAICGVRLIDYSLVCWGNELFRRNHTVYDRVLPGTCSPIASCGCGVLPGSGIMCPSDDEGICQSCKLQLSPIPPSNPSSSQQASSNSNRGRVLLMVLGSVGFGLGLCTMLVCLAFKNRNNGRRRRPPLAPPSSQVEPTLGGRLDGANMAEVSIQFLLKVTDNFSEAHKIGSGSFGAVYRATLPGGCDVAIKRAEVPAAAAPSMSRRNEQQRLRDVEQRERAFGSELALLSRINHKNLVRLLGFCRERGERVLVYEHMANGTLHDNLHRKPIAPPSPLSSWPARLRLALDAARGIEYLHAYAVPAIIHRDIKSSNILLDEEWTAKVADFGLSVTSPNDEGSVAAGTVGYMDPEYYRLRRLTEKSDVYSFGVVLLELVTGCKAIHRSEEAEGAEEEGEGSATPQNVVEMAVPWIEAEDIGRVMDRRVAPASAEEVAAVAYVGYVAAECVRAVGCDRPTMGEVVGALQRAVAACGGENGPDRADPSQARRQLSRAHNSM</sequence>
<protein>
    <submittedName>
        <fullName evidence="10">Serine threonine-protein kinase-like protein</fullName>
    </submittedName>
</protein>
<dbReference type="InterPro" id="IPR011009">
    <property type="entry name" value="Kinase-like_dom_sf"/>
</dbReference>
<name>A0A9E7GP57_9LILI</name>
<dbReference type="InterPro" id="IPR000719">
    <property type="entry name" value="Prot_kinase_dom"/>
</dbReference>
<dbReference type="PANTHER" id="PTHR46146">
    <property type="entry name" value="SERINE/THREONINE-PROTEIN KINASE-LIKE PROTEIN CCR4"/>
    <property type="match status" value="1"/>
</dbReference>
<keyword evidence="7" id="KW-1133">Transmembrane helix</keyword>
<dbReference type="EMBL" id="CP097509">
    <property type="protein sequence ID" value="URE18330.1"/>
    <property type="molecule type" value="Genomic_DNA"/>
</dbReference>
<evidence type="ECO:0000256" key="4">
    <source>
        <dbReference type="ARBA" id="ARBA00022840"/>
    </source>
</evidence>
<evidence type="ECO:0000256" key="2">
    <source>
        <dbReference type="ARBA" id="ARBA00022741"/>
    </source>
</evidence>
<gene>
    <name evidence="10" type="ORF">MUK42_12140</name>
</gene>
<dbReference type="SMART" id="SM00220">
    <property type="entry name" value="S_TKc"/>
    <property type="match status" value="1"/>
</dbReference>
<keyword evidence="2 5" id="KW-0547">Nucleotide-binding</keyword>
<reference evidence="10" key="1">
    <citation type="submission" date="2022-05" db="EMBL/GenBank/DDBJ databases">
        <title>The Musa troglodytarum L. genome provides insights into the mechanism of non-climacteric behaviour and enrichment of carotenoids.</title>
        <authorList>
            <person name="Wang J."/>
        </authorList>
    </citation>
    <scope>NUCLEOTIDE SEQUENCE</scope>
    <source>
        <tissue evidence="10">Leaf</tissue>
    </source>
</reference>
<organism evidence="10 11">
    <name type="scientific">Musa troglodytarum</name>
    <name type="common">fe'i banana</name>
    <dbReference type="NCBI Taxonomy" id="320322"/>
    <lineage>
        <taxon>Eukaryota</taxon>
        <taxon>Viridiplantae</taxon>
        <taxon>Streptophyta</taxon>
        <taxon>Embryophyta</taxon>
        <taxon>Tracheophyta</taxon>
        <taxon>Spermatophyta</taxon>
        <taxon>Magnoliopsida</taxon>
        <taxon>Liliopsida</taxon>
        <taxon>Zingiberales</taxon>
        <taxon>Musaceae</taxon>
        <taxon>Musa</taxon>
    </lineage>
</organism>
<feature type="transmembrane region" description="Helical" evidence="7">
    <location>
        <begin position="367"/>
        <end position="390"/>
    </location>
</feature>
<dbReference type="GO" id="GO:0004672">
    <property type="term" value="F:protein kinase activity"/>
    <property type="evidence" value="ECO:0007669"/>
    <property type="project" value="InterPro"/>
</dbReference>
<dbReference type="GO" id="GO:0005524">
    <property type="term" value="F:ATP binding"/>
    <property type="evidence" value="ECO:0007669"/>
    <property type="project" value="UniProtKB-UniRule"/>
</dbReference>
<dbReference type="PROSITE" id="PS50011">
    <property type="entry name" value="PROTEIN_KINASE_DOM"/>
    <property type="match status" value="1"/>
</dbReference>
<dbReference type="OrthoDB" id="61110at2759"/>
<feature type="region of interest" description="Disordered" evidence="6">
    <location>
        <begin position="397"/>
        <end position="416"/>
    </location>
</feature>
<feature type="region of interest" description="Disordered" evidence="6">
    <location>
        <begin position="748"/>
        <end position="771"/>
    </location>
</feature>
<dbReference type="SUPFAM" id="SSF50985">
    <property type="entry name" value="RCC1/BLIP-II"/>
    <property type="match status" value="1"/>
</dbReference>
<dbReference type="InterPro" id="IPR017441">
    <property type="entry name" value="Protein_kinase_ATP_BS"/>
</dbReference>
<dbReference type="Pfam" id="PF13540">
    <property type="entry name" value="RCC1_2"/>
    <property type="match status" value="1"/>
</dbReference>
<dbReference type="SUPFAM" id="SSF56112">
    <property type="entry name" value="Protein kinase-like (PK-like)"/>
    <property type="match status" value="1"/>
</dbReference>
<evidence type="ECO:0000256" key="3">
    <source>
        <dbReference type="ARBA" id="ARBA00022777"/>
    </source>
</evidence>
<evidence type="ECO:0000256" key="7">
    <source>
        <dbReference type="SAM" id="Phobius"/>
    </source>
</evidence>
<evidence type="ECO:0000256" key="5">
    <source>
        <dbReference type="PROSITE-ProRule" id="PRU10141"/>
    </source>
</evidence>
<keyword evidence="4 5" id="KW-0067">ATP-binding</keyword>
<keyword evidence="3 10" id="KW-0418">Kinase</keyword>
<dbReference type="PROSITE" id="PS00107">
    <property type="entry name" value="PROTEIN_KINASE_ATP"/>
    <property type="match status" value="1"/>
</dbReference>
<dbReference type="InterPro" id="IPR008271">
    <property type="entry name" value="Ser/Thr_kinase_AS"/>
</dbReference>
<dbReference type="Gene3D" id="2.130.10.30">
    <property type="entry name" value="Regulator of chromosome condensation 1/beta-lactamase-inhibitor protein II"/>
    <property type="match status" value="1"/>
</dbReference>
<feature type="signal peptide" evidence="8">
    <location>
        <begin position="1"/>
        <end position="23"/>
    </location>
</feature>
<dbReference type="InterPro" id="IPR009091">
    <property type="entry name" value="RCC1/BLIP-II"/>
</dbReference>
<keyword evidence="1" id="KW-0808">Transferase</keyword>
<evidence type="ECO:0000313" key="11">
    <source>
        <dbReference type="Proteomes" id="UP001055439"/>
    </source>
</evidence>
<feature type="compositionally biased region" description="Polar residues" evidence="6">
    <location>
        <begin position="760"/>
        <end position="771"/>
    </location>
</feature>
<evidence type="ECO:0000256" key="8">
    <source>
        <dbReference type="SAM" id="SignalP"/>
    </source>
</evidence>
<keyword evidence="8" id="KW-0732">Signal</keyword>
<evidence type="ECO:0000256" key="6">
    <source>
        <dbReference type="SAM" id="MobiDB-lite"/>
    </source>
</evidence>
<keyword evidence="7" id="KW-0812">Transmembrane</keyword>
<keyword evidence="7" id="KW-0472">Membrane</keyword>
<feature type="binding site" evidence="5">
    <location>
        <position position="466"/>
    </location>
    <ligand>
        <name>ATP</name>
        <dbReference type="ChEBI" id="CHEBI:30616"/>
    </ligand>
</feature>
<keyword evidence="11" id="KW-1185">Reference proteome</keyword>
<accession>A0A9E7GP57</accession>
<feature type="chain" id="PRO_5038738483" evidence="8">
    <location>
        <begin position="24"/>
        <end position="771"/>
    </location>
</feature>